<comment type="caution">
    <text evidence="1">The sequence shown here is derived from an EMBL/GenBank/DDBJ whole genome shotgun (WGS) entry which is preliminary data.</text>
</comment>
<keyword evidence="2" id="KW-1185">Reference proteome</keyword>
<reference evidence="1 2" key="1">
    <citation type="submission" date="2019-09" db="EMBL/GenBank/DDBJ databases">
        <title>Salinarimonas rosea gen. nov., sp. nov., a new member of the a-2 subgroup of the Proteobacteria.</title>
        <authorList>
            <person name="Liu J."/>
        </authorList>
    </citation>
    <scope>NUCLEOTIDE SEQUENCE [LARGE SCALE GENOMIC DNA]</scope>
    <source>
        <strain evidence="1 2">BN140002</strain>
    </source>
</reference>
<evidence type="ECO:0008006" key="3">
    <source>
        <dbReference type="Google" id="ProtNLM"/>
    </source>
</evidence>
<dbReference type="Proteomes" id="UP000323142">
    <property type="component" value="Unassembled WGS sequence"/>
</dbReference>
<reference evidence="1 2" key="2">
    <citation type="submission" date="2019-09" db="EMBL/GenBank/DDBJ databases">
        <authorList>
            <person name="Jin C."/>
        </authorList>
    </citation>
    <scope>NUCLEOTIDE SEQUENCE [LARGE SCALE GENOMIC DNA]</scope>
    <source>
        <strain evidence="1 2">BN140002</strain>
    </source>
</reference>
<accession>A0A5B2V9U8</accession>
<evidence type="ECO:0000313" key="2">
    <source>
        <dbReference type="Proteomes" id="UP000323142"/>
    </source>
</evidence>
<dbReference type="AlphaFoldDB" id="A0A5B2V9U8"/>
<organism evidence="1 2">
    <name type="scientific">Salinarimonas soli</name>
    <dbReference type="NCBI Taxonomy" id="1638099"/>
    <lineage>
        <taxon>Bacteria</taxon>
        <taxon>Pseudomonadati</taxon>
        <taxon>Pseudomonadota</taxon>
        <taxon>Alphaproteobacteria</taxon>
        <taxon>Hyphomicrobiales</taxon>
        <taxon>Salinarimonadaceae</taxon>
        <taxon>Salinarimonas</taxon>
    </lineage>
</organism>
<name>A0A5B2V9U8_9HYPH</name>
<sequence length="93" mass="9868">MTVRLDGQLVRLEGACPVEDAEVLLRLLLASPEAAVDWRACESLHGAVAQVLLASGAPLQGPPASPFLRQWVEPALRAAMRRGGPFPKGEGMP</sequence>
<proteinExistence type="predicted"/>
<protein>
    <recommendedName>
        <fullName evidence="3">STAS domain-containing protein</fullName>
    </recommendedName>
</protein>
<dbReference type="OrthoDB" id="7585928at2"/>
<gene>
    <name evidence="1" type="ORF">F0L46_16350</name>
</gene>
<dbReference type="RefSeq" id="WP_149819430.1">
    <property type="nucleotide sequence ID" value="NZ_VUOA01000028.1"/>
</dbReference>
<evidence type="ECO:0000313" key="1">
    <source>
        <dbReference type="EMBL" id="KAA2236273.1"/>
    </source>
</evidence>
<dbReference type="EMBL" id="VUOA01000028">
    <property type="protein sequence ID" value="KAA2236273.1"/>
    <property type="molecule type" value="Genomic_DNA"/>
</dbReference>